<evidence type="ECO:0000256" key="1">
    <source>
        <dbReference type="SAM" id="SignalP"/>
    </source>
</evidence>
<organism evidence="3 4">
    <name type="scientific">Georgenia soli</name>
    <dbReference type="NCBI Taxonomy" id="638953"/>
    <lineage>
        <taxon>Bacteria</taxon>
        <taxon>Bacillati</taxon>
        <taxon>Actinomycetota</taxon>
        <taxon>Actinomycetes</taxon>
        <taxon>Micrococcales</taxon>
        <taxon>Bogoriellaceae</taxon>
        <taxon>Georgenia</taxon>
    </lineage>
</organism>
<reference evidence="3 4" key="1">
    <citation type="submission" date="2017-10" db="EMBL/GenBank/DDBJ databases">
        <title>Sequencing the genomes of 1000 actinobacteria strains.</title>
        <authorList>
            <person name="Klenk H.-P."/>
        </authorList>
    </citation>
    <scope>NUCLEOTIDE SEQUENCE [LARGE SCALE GENOMIC DNA]</scope>
    <source>
        <strain evidence="3 4">DSM 21838</strain>
    </source>
</reference>
<keyword evidence="4" id="KW-1185">Reference proteome</keyword>
<dbReference type="Proteomes" id="UP000222106">
    <property type="component" value="Unassembled WGS sequence"/>
</dbReference>
<feature type="signal peptide" evidence="1">
    <location>
        <begin position="1"/>
        <end position="22"/>
    </location>
</feature>
<evidence type="ECO:0000259" key="2">
    <source>
        <dbReference type="Pfam" id="PF10633"/>
    </source>
</evidence>
<dbReference type="EMBL" id="PDJI01000004">
    <property type="protein sequence ID" value="PFG39487.1"/>
    <property type="molecule type" value="Genomic_DNA"/>
</dbReference>
<dbReference type="AlphaFoldDB" id="A0A2A9EK80"/>
<evidence type="ECO:0000313" key="3">
    <source>
        <dbReference type="EMBL" id="PFG39487.1"/>
    </source>
</evidence>
<name>A0A2A9EK80_9MICO</name>
<dbReference type="RefSeq" id="WP_098483588.1">
    <property type="nucleotide sequence ID" value="NZ_PDJI01000004.1"/>
</dbReference>
<dbReference type="InterPro" id="IPR018905">
    <property type="entry name" value="A-galactase_NEW3"/>
</dbReference>
<proteinExistence type="predicted"/>
<protein>
    <submittedName>
        <fullName evidence="3">Alpha-galactosidase-like protein</fullName>
    </submittedName>
</protein>
<dbReference type="OrthoDB" id="176168at2"/>
<feature type="chain" id="PRO_5039386185" evidence="1">
    <location>
        <begin position="23"/>
        <end position="325"/>
    </location>
</feature>
<accession>A0A2A9EK80</accession>
<sequence length="325" mass="32981">MRRLVGLLGAGLALGVALVAPAAAQPAAGAAGPTVSVSIAEIDLDGPRISPVAVTVTNGGSSGIQQLEVTLKAPLGWAVEDATVAVSGSVKPGQSVTSKFLVQVPEQREEFVLRTFTATASYKSGGTVHSVTGSRTQSTGVAYAELAEAYNNVGVTDESNPGPGNFDGGGNSFSAQALEAAGVVPGSPISVLGAELTWPEVPAGTPNNVVARGQTFAVDGSGERLVFLGSAAGTGVGTVRITYTDGTSAQQSLGFPNWCCTAPDQYGATPVIEMDHRNTQAGPANYGITYRVFANSVPLDPSRTVAYVTLPTNAAMHVFDMALAD</sequence>
<gene>
    <name evidence="3" type="ORF">ATJ97_1993</name>
</gene>
<feature type="domain" description="Alpha-galactosidase NEW3" evidence="2">
    <location>
        <begin position="52"/>
        <end position="122"/>
    </location>
</feature>
<comment type="caution">
    <text evidence="3">The sequence shown here is derived from an EMBL/GenBank/DDBJ whole genome shotgun (WGS) entry which is preliminary data.</text>
</comment>
<dbReference type="Pfam" id="PF10633">
    <property type="entry name" value="NPCBM_assoc"/>
    <property type="match status" value="1"/>
</dbReference>
<keyword evidence="1" id="KW-0732">Signal</keyword>
<evidence type="ECO:0000313" key="4">
    <source>
        <dbReference type="Proteomes" id="UP000222106"/>
    </source>
</evidence>